<dbReference type="AlphaFoldDB" id="A0A2G2Z1G7"/>
<protein>
    <submittedName>
        <fullName evidence="3">Uncharacterized protein</fullName>
    </submittedName>
</protein>
<dbReference type="EMBL" id="AYRZ02000007">
    <property type="protein sequence ID" value="PHT75829.1"/>
    <property type="molecule type" value="Genomic_DNA"/>
</dbReference>
<reference evidence="3 4" key="1">
    <citation type="journal article" date="2014" name="Nat. Genet.">
        <title>Genome sequence of the hot pepper provides insights into the evolution of pungency in Capsicum species.</title>
        <authorList>
            <person name="Kim S."/>
            <person name="Park M."/>
            <person name="Yeom S.I."/>
            <person name="Kim Y.M."/>
            <person name="Lee J.M."/>
            <person name="Lee H.A."/>
            <person name="Seo E."/>
            <person name="Choi J."/>
            <person name="Cheong K."/>
            <person name="Kim K.T."/>
            <person name="Jung K."/>
            <person name="Lee G.W."/>
            <person name="Oh S.K."/>
            <person name="Bae C."/>
            <person name="Kim S.B."/>
            <person name="Lee H.Y."/>
            <person name="Kim S.Y."/>
            <person name="Kim M.S."/>
            <person name="Kang B.C."/>
            <person name="Jo Y.D."/>
            <person name="Yang H.B."/>
            <person name="Jeong H.J."/>
            <person name="Kang W.H."/>
            <person name="Kwon J.K."/>
            <person name="Shin C."/>
            <person name="Lim J.Y."/>
            <person name="Park J.H."/>
            <person name="Huh J.H."/>
            <person name="Kim J.S."/>
            <person name="Kim B.D."/>
            <person name="Cohen O."/>
            <person name="Paran I."/>
            <person name="Suh M.C."/>
            <person name="Lee S.B."/>
            <person name="Kim Y.K."/>
            <person name="Shin Y."/>
            <person name="Noh S.J."/>
            <person name="Park J."/>
            <person name="Seo Y.S."/>
            <person name="Kwon S.Y."/>
            <person name="Kim H.A."/>
            <person name="Park J.M."/>
            <person name="Kim H.J."/>
            <person name="Choi S.B."/>
            <person name="Bosland P.W."/>
            <person name="Reeves G."/>
            <person name="Jo S.H."/>
            <person name="Lee B.W."/>
            <person name="Cho H.T."/>
            <person name="Choi H.S."/>
            <person name="Lee M.S."/>
            <person name="Yu Y."/>
            <person name="Do Choi Y."/>
            <person name="Park B.S."/>
            <person name="van Deynze A."/>
            <person name="Ashrafi H."/>
            <person name="Hill T."/>
            <person name="Kim W.T."/>
            <person name="Pai H.S."/>
            <person name="Ahn H.K."/>
            <person name="Yeam I."/>
            <person name="Giovannoni J.J."/>
            <person name="Rose J.K."/>
            <person name="Sorensen I."/>
            <person name="Lee S.J."/>
            <person name="Kim R.W."/>
            <person name="Choi I.Y."/>
            <person name="Choi B.S."/>
            <person name="Lim J.S."/>
            <person name="Lee Y.H."/>
            <person name="Choi D."/>
        </authorList>
    </citation>
    <scope>NUCLEOTIDE SEQUENCE [LARGE SCALE GENOMIC DNA]</scope>
    <source>
        <strain evidence="4">cv. CM334</strain>
    </source>
</reference>
<comment type="caution">
    <text evidence="3">The sequence shown here is derived from an EMBL/GenBank/DDBJ whole genome shotgun (WGS) entry which is preliminary data.</text>
</comment>
<evidence type="ECO:0000313" key="3">
    <source>
        <dbReference type="EMBL" id="PHT75829.1"/>
    </source>
</evidence>
<keyword evidence="4" id="KW-1185">Reference proteome</keyword>
<sequence length="195" mass="22979">MILTVEEQASAKKDEEAYLKNSLKKFESEVTYLKEVLGEAKNEGVRFQKRLMAKEKEVQNIICENTKIQSREPASLKKFEELSVLFEESLAKNEPEASVELSDSEKDYYMHPKIVKFSDQIEKPNMELSPYQSEQVKKLNEHENIAKEDDDESYCYENGGTSSIKQQNQKKKKKKPIRRRRWKKNDDNKLHERDI</sequence>
<feature type="compositionally biased region" description="Basic and acidic residues" evidence="2">
    <location>
        <begin position="135"/>
        <end position="147"/>
    </location>
</feature>
<evidence type="ECO:0000313" key="4">
    <source>
        <dbReference type="Proteomes" id="UP000222542"/>
    </source>
</evidence>
<dbReference type="PANTHER" id="PTHR23160">
    <property type="entry name" value="SYNAPTONEMAL COMPLEX PROTEIN-RELATED"/>
    <property type="match status" value="1"/>
</dbReference>
<feature type="compositionally biased region" description="Basic residues" evidence="2">
    <location>
        <begin position="168"/>
        <end position="183"/>
    </location>
</feature>
<proteinExistence type="predicted"/>
<dbReference type="PANTHER" id="PTHR23160:SF12">
    <property type="entry name" value="WEB FAMILY PROTEIN, CHLOROPLASTIC"/>
    <property type="match status" value="1"/>
</dbReference>
<gene>
    <name evidence="3" type="ORF">T459_19351</name>
</gene>
<dbReference type="Proteomes" id="UP000222542">
    <property type="component" value="Unassembled WGS sequence"/>
</dbReference>
<evidence type="ECO:0000256" key="1">
    <source>
        <dbReference type="ARBA" id="ARBA00023054"/>
    </source>
</evidence>
<accession>A0A2G2Z1G7</accession>
<organism evidence="3 4">
    <name type="scientific">Capsicum annuum</name>
    <name type="common">Capsicum pepper</name>
    <dbReference type="NCBI Taxonomy" id="4072"/>
    <lineage>
        <taxon>Eukaryota</taxon>
        <taxon>Viridiplantae</taxon>
        <taxon>Streptophyta</taxon>
        <taxon>Embryophyta</taxon>
        <taxon>Tracheophyta</taxon>
        <taxon>Spermatophyta</taxon>
        <taxon>Magnoliopsida</taxon>
        <taxon>eudicotyledons</taxon>
        <taxon>Gunneridae</taxon>
        <taxon>Pentapetalae</taxon>
        <taxon>asterids</taxon>
        <taxon>lamiids</taxon>
        <taxon>Solanales</taxon>
        <taxon>Solanaceae</taxon>
        <taxon>Solanoideae</taxon>
        <taxon>Capsiceae</taxon>
        <taxon>Capsicum</taxon>
    </lineage>
</organism>
<keyword evidence="1" id="KW-0175">Coiled coil</keyword>
<evidence type="ECO:0000256" key="2">
    <source>
        <dbReference type="SAM" id="MobiDB-lite"/>
    </source>
</evidence>
<feature type="region of interest" description="Disordered" evidence="2">
    <location>
        <begin position="125"/>
        <end position="195"/>
    </location>
</feature>
<reference evidence="3 4" key="2">
    <citation type="journal article" date="2017" name="Genome Biol.">
        <title>New reference genome sequences of hot pepper reveal the massive evolution of plant disease-resistance genes by retroduplication.</title>
        <authorList>
            <person name="Kim S."/>
            <person name="Park J."/>
            <person name="Yeom S.I."/>
            <person name="Kim Y.M."/>
            <person name="Seo E."/>
            <person name="Kim K.T."/>
            <person name="Kim M.S."/>
            <person name="Lee J.M."/>
            <person name="Cheong K."/>
            <person name="Shin H.S."/>
            <person name="Kim S.B."/>
            <person name="Han K."/>
            <person name="Lee J."/>
            <person name="Park M."/>
            <person name="Lee H.A."/>
            <person name="Lee H.Y."/>
            <person name="Lee Y."/>
            <person name="Oh S."/>
            <person name="Lee J.H."/>
            <person name="Choi E."/>
            <person name="Choi E."/>
            <person name="Lee S.E."/>
            <person name="Jeon J."/>
            <person name="Kim H."/>
            <person name="Choi G."/>
            <person name="Song H."/>
            <person name="Lee J."/>
            <person name="Lee S.C."/>
            <person name="Kwon J.K."/>
            <person name="Lee H.Y."/>
            <person name="Koo N."/>
            <person name="Hong Y."/>
            <person name="Kim R.W."/>
            <person name="Kang W.H."/>
            <person name="Huh J.H."/>
            <person name="Kang B.C."/>
            <person name="Yang T.J."/>
            <person name="Lee Y.H."/>
            <person name="Bennetzen J.L."/>
            <person name="Choi D."/>
        </authorList>
    </citation>
    <scope>NUCLEOTIDE SEQUENCE [LARGE SCALE GENOMIC DNA]</scope>
    <source>
        <strain evidence="4">cv. CM334</strain>
    </source>
</reference>
<feature type="compositionally biased region" description="Basic and acidic residues" evidence="2">
    <location>
        <begin position="184"/>
        <end position="195"/>
    </location>
</feature>
<dbReference type="Gramene" id="PHT75829">
    <property type="protein sequence ID" value="PHT75829"/>
    <property type="gene ID" value="T459_19351"/>
</dbReference>
<name>A0A2G2Z1G7_CAPAN</name>